<sequence>MPYCQQSLNEASRANANVDIRETNDGKGYGLFARNNLSKGQHVFRGKALEIHSHASPHSIQTDWDRHVIMDLPAILVNHSCEANLGIRPNLFGAYDFVALQDIDTGRELLWDYETAENEITCEFQCNCGAPRCRSTLKGFHFNGSALVEAYGEENIAPYLLEQKPQEKTA</sequence>
<dbReference type="InterPro" id="IPR001214">
    <property type="entry name" value="SET_dom"/>
</dbReference>
<gene>
    <name evidence="6" type="ORF">SEMRO_497_G154760.1</name>
</gene>
<reference evidence="6" key="1">
    <citation type="submission" date="2020-06" db="EMBL/GenBank/DDBJ databases">
        <authorList>
            <consortium name="Plant Systems Biology data submission"/>
        </authorList>
    </citation>
    <scope>NUCLEOTIDE SEQUENCE</scope>
    <source>
        <strain evidence="6">D6</strain>
    </source>
</reference>
<evidence type="ECO:0000256" key="3">
    <source>
        <dbReference type="ARBA" id="ARBA00022691"/>
    </source>
</evidence>
<organism evidence="6 7">
    <name type="scientific">Seminavis robusta</name>
    <dbReference type="NCBI Taxonomy" id="568900"/>
    <lineage>
        <taxon>Eukaryota</taxon>
        <taxon>Sar</taxon>
        <taxon>Stramenopiles</taxon>
        <taxon>Ochrophyta</taxon>
        <taxon>Bacillariophyta</taxon>
        <taxon>Bacillariophyceae</taxon>
        <taxon>Bacillariophycidae</taxon>
        <taxon>Naviculales</taxon>
        <taxon>Naviculaceae</taxon>
        <taxon>Seminavis</taxon>
    </lineage>
</organism>
<dbReference type="InterPro" id="IPR003616">
    <property type="entry name" value="Post-SET_dom"/>
</dbReference>
<keyword evidence="3" id="KW-0949">S-adenosyl-L-methionine</keyword>
<dbReference type="Gene3D" id="2.170.270.10">
    <property type="entry name" value="SET domain"/>
    <property type="match status" value="1"/>
</dbReference>
<dbReference type="InterPro" id="IPR053201">
    <property type="entry name" value="Flavunoidine_N-MTase"/>
</dbReference>
<evidence type="ECO:0000256" key="2">
    <source>
        <dbReference type="ARBA" id="ARBA00022679"/>
    </source>
</evidence>
<dbReference type="Proteomes" id="UP001153069">
    <property type="component" value="Unassembled WGS sequence"/>
</dbReference>
<evidence type="ECO:0000313" key="6">
    <source>
        <dbReference type="EMBL" id="CAB9511681.1"/>
    </source>
</evidence>
<dbReference type="PROSITE" id="PS50868">
    <property type="entry name" value="POST_SET"/>
    <property type="match status" value="1"/>
</dbReference>
<dbReference type="PROSITE" id="PS50280">
    <property type="entry name" value="SET"/>
    <property type="match status" value="1"/>
</dbReference>
<evidence type="ECO:0000313" key="7">
    <source>
        <dbReference type="Proteomes" id="UP001153069"/>
    </source>
</evidence>
<evidence type="ECO:0000256" key="1">
    <source>
        <dbReference type="ARBA" id="ARBA00022603"/>
    </source>
</evidence>
<dbReference type="GO" id="GO:0032259">
    <property type="term" value="P:methylation"/>
    <property type="evidence" value="ECO:0007669"/>
    <property type="project" value="UniProtKB-KW"/>
</dbReference>
<dbReference type="Pfam" id="PF00856">
    <property type="entry name" value="SET"/>
    <property type="match status" value="1"/>
</dbReference>
<comment type="caution">
    <text evidence="6">The sequence shown here is derived from an EMBL/GenBank/DDBJ whole genome shotgun (WGS) entry which is preliminary data.</text>
</comment>
<proteinExistence type="predicted"/>
<dbReference type="PANTHER" id="PTHR12350">
    <property type="entry name" value="HISTONE-LYSINE N-METHYLTRANSFERASE-RELATED"/>
    <property type="match status" value="1"/>
</dbReference>
<evidence type="ECO:0000259" key="4">
    <source>
        <dbReference type="PROSITE" id="PS50280"/>
    </source>
</evidence>
<dbReference type="SUPFAM" id="SSF82199">
    <property type="entry name" value="SET domain"/>
    <property type="match status" value="1"/>
</dbReference>
<dbReference type="PANTHER" id="PTHR12350:SF19">
    <property type="entry name" value="SET DOMAIN-CONTAINING PROTEIN"/>
    <property type="match status" value="1"/>
</dbReference>
<dbReference type="InterPro" id="IPR046341">
    <property type="entry name" value="SET_dom_sf"/>
</dbReference>
<accession>A0A9N8E361</accession>
<evidence type="ECO:0000259" key="5">
    <source>
        <dbReference type="PROSITE" id="PS50868"/>
    </source>
</evidence>
<feature type="domain" description="Post-SET" evidence="5">
    <location>
        <begin position="122"/>
        <end position="138"/>
    </location>
</feature>
<feature type="domain" description="SET" evidence="4">
    <location>
        <begin position="16"/>
        <end position="114"/>
    </location>
</feature>
<protein>
    <submittedName>
        <fullName evidence="6">SET</fullName>
    </submittedName>
</protein>
<keyword evidence="7" id="KW-1185">Reference proteome</keyword>
<dbReference type="GO" id="GO:0008168">
    <property type="term" value="F:methyltransferase activity"/>
    <property type="evidence" value="ECO:0007669"/>
    <property type="project" value="UniProtKB-KW"/>
</dbReference>
<dbReference type="EMBL" id="CAICTM010000496">
    <property type="protein sequence ID" value="CAB9511681.1"/>
    <property type="molecule type" value="Genomic_DNA"/>
</dbReference>
<name>A0A9N8E361_9STRA</name>
<keyword evidence="2" id="KW-0808">Transferase</keyword>
<dbReference type="OrthoDB" id="5984008at2759"/>
<keyword evidence="1" id="KW-0489">Methyltransferase</keyword>
<dbReference type="AlphaFoldDB" id="A0A9N8E361"/>